<reference evidence="6 7" key="1">
    <citation type="submission" date="2021-11" db="EMBL/GenBank/DDBJ databases">
        <authorList>
            <person name="Lee D.-H."/>
            <person name="Kim S.-B."/>
        </authorList>
    </citation>
    <scope>NUCLEOTIDE SEQUENCE [LARGE SCALE GENOMIC DNA]</scope>
    <source>
        <strain evidence="6 7">KCTC 52223</strain>
    </source>
</reference>
<dbReference type="EMBL" id="JAJISD010000001">
    <property type="protein sequence ID" value="MCC8427674.1"/>
    <property type="molecule type" value="Genomic_DNA"/>
</dbReference>
<dbReference type="Pfam" id="PF00005">
    <property type="entry name" value="ABC_tran"/>
    <property type="match status" value="1"/>
</dbReference>
<evidence type="ECO:0000256" key="2">
    <source>
        <dbReference type="ARBA" id="ARBA00022448"/>
    </source>
</evidence>
<dbReference type="GO" id="GO:0005524">
    <property type="term" value="F:ATP binding"/>
    <property type="evidence" value="ECO:0007669"/>
    <property type="project" value="UniProtKB-KW"/>
</dbReference>
<dbReference type="SMART" id="SM00382">
    <property type="entry name" value="AAA"/>
    <property type="match status" value="1"/>
</dbReference>
<keyword evidence="3" id="KW-0547">Nucleotide-binding</keyword>
<keyword evidence="7" id="KW-1185">Reference proteome</keyword>
<accession>A0ABS8KNP9</accession>
<dbReference type="RefSeq" id="WP_230548897.1">
    <property type="nucleotide sequence ID" value="NZ_JAJISD010000001.1"/>
</dbReference>
<proteinExistence type="inferred from homology"/>
<name>A0ABS8KNP9_9HYPH</name>
<dbReference type="InterPro" id="IPR050166">
    <property type="entry name" value="ABC_transporter_ATP-bind"/>
</dbReference>
<dbReference type="PROSITE" id="PS50893">
    <property type="entry name" value="ABC_TRANSPORTER_2"/>
    <property type="match status" value="1"/>
</dbReference>
<keyword evidence="2" id="KW-0813">Transport</keyword>
<gene>
    <name evidence="6" type="ORF">LJ725_01770</name>
</gene>
<dbReference type="SUPFAM" id="SSF52540">
    <property type="entry name" value="P-loop containing nucleoside triphosphate hydrolases"/>
    <property type="match status" value="1"/>
</dbReference>
<evidence type="ECO:0000259" key="5">
    <source>
        <dbReference type="PROSITE" id="PS50893"/>
    </source>
</evidence>
<dbReference type="Proteomes" id="UP001198862">
    <property type="component" value="Unassembled WGS sequence"/>
</dbReference>
<evidence type="ECO:0000256" key="3">
    <source>
        <dbReference type="ARBA" id="ARBA00022741"/>
    </source>
</evidence>
<protein>
    <submittedName>
        <fullName evidence="6">ABC transporter ATP-binding protein</fullName>
    </submittedName>
</protein>
<feature type="domain" description="ABC transporter" evidence="5">
    <location>
        <begin position="6"/>
        <end position="221"/>
    </location>
</feature>
<evidence type="ECO:0000313" key="7">
    <source>
        <dbReference type="Proteomes" id="UP001198862"/>
    </source>
</evidence>
<comment type="caution">
    <text evidence="6">The sequence shown here is derived from an EMBL/GenBank/DDBJ whole genome shotgun (WGS) entry which is preliminary data.</text>
</comment>
<sequence length="235" mass="24934">MSSPALSVRSAHIVLDGHVVAENLSLEFPGGRTTCLLGRSGVGKTSLLRHLAGLLPGTAPAGPVAYMAQRDLLLPWLSVLDNVRLGHRLRGDAAARHAAGPRARALLAEVGLGHHLDALPQTLSGGMRQRAALARTLCEDRQIVLMDEPFGHLDAVTRFDLQDLAARLLRGRTVVMVTHDPLEALRLGHEIRILSGTPFVPGPVIAPSGAVPRDPADPELLALQARLIGELRTGG</sequence>
<dbReference type="InterPro" id="IPR003593">
    <property type="entry name" value="AAA+_ATPase"/>
</dbReference>
<dbReference type="InterPro" id="IPR003439">
    <property type="entry name" value="ABC_transporter-like_ATP-bd"/>
</dbReference>
<dbReference type="InterPro" id="IPR017871">
    <property type="entry name" value="ABC_transporter-like_CS"/>
</dbReference>
<organism evidence="6 7">
    <name type="scientific">Reyranella aquatilis</name>
    <dbReference type="NCBI Taxonomy" id="2035356"/>
    <lineage>
        <taxon>Bacteria</taxon>
        <taxon>Pseudomonadati</taxon>
        <taxon>Pseudomonadota</taxon>
        <taxon>Alphaproteobacteria</taxon>
        <taxon>Hyphomicrobiales</taxon>
        <taxon>Reyranellaceae</taxon>
        <taxon>Reyranella</taxon>
    </lineage>
</organism>
<dbReference type="PANTHER" id="PTHR42788:SF19">
    <property type="entry name" value="ALIPHATIC SULFONATES IMPORT ATP-BINDING PROTEIN SSUB 2"/>
    <property type="match status" value="1"/>
</dbReference>
<dbReference type="Gene3D" id="3.40.50.300">
    <property type="entry name" value="P-loop containing nucleotide triphosphate hydrolases"/>
    <property type="match status" value="1"/>
</dbReference>
<comment type="similarity">
    <text evidence="1">Belongs to the ABC transporter superfamily.</text>
</comment>
<dbReference type="InterPro" id="IPR027417">
    <property type="entry name" value="P-loop_NTPase"/>
</dbReference>
<keyword evidence="4 6" id="KW-0067">ATP-binding</keyword>
<dbReference type="PROSITE" id="PS00211">
    <property type="entry name" value="ABC_TRANSPORTER_1"/>
    <property type="match status" value="1"/>
</dbReference>
<evidence type="ECO:0000256" key="1">
    <source>
        <dbReference type="ARBA" id="ARBA00005417"/>
    </source>
</evidence>
<dbReference type="PANTHER" id="PTHR42788">
    <property type="entry name" value="TAURINE IMPORT ATP-BINDING PROTEIN-RELATED"/>
    <property type="match status" value="1"/>
</dbReference>
<evidence type="ECO:0000256" key="4">
    <source>
        <dbReference type="ARBA" id="ARBA00022840"/>
    </source>
</evidence>
<evidence type="ECO:0000313" key="6">
    <source>
        <dbReference type="EMBL" id="MCC8427674.1"/>
    </source>
</evidence>